<dbReference type="Gene3D" id="1.20.1280.290">
    <property type="match status" value="2"/>
</dbReference>
<evidence type="ECO:0000256" key="8">
    <source>
        <dbReference type="ARBA" id="ARBA00022692"/>
    </source>
</evidence>
<evidence type="ECO:0000256" key="12">
    <source>
        <dbReference type="ARBA" id="ARBA00023136"/>
    </source>
</evidence>
<name>G4Z004_PHYSP</name>
<dbReference type="PANTHER" id="PTHR10791">
    <property type="entry name" value="RAG1-ACTIVATING PROTEIN 1"/>
    <property type="match status" value="1"/>
</dbReference>
<evidence type="ECO:0000256" key="6">
    <source>
        <dbReference type="ARBA" id="ARBA00022475"/>
    </source>
</evidence>
<dbReference type="Pfam" id="PF03083">
    <property type="entry name" value="MtN3_slv"/>
    <property type="match status" value="1"/>
</dbReference>
<keyword evidence="8 13" id="KW-0812">Transmembrane</keyword>
<gene>
    <name evidence="14" type="ORF">PHYSODRAFT_486548</name>
</gene>
<keyword evidence="7" id="KW-0762">Sugar transport</keyword>
<keyword evidence="6" id="KW-1003">Cell membrane</keyword>
<dbReference type="GO" id="GO:0005886">
    <property type="term" value="C:plasma membrane"/>
    <property type="evidence" value="ECO:0007669"/>
    <property type="project" value="UniProtKB-SubCell"/>
</dbReference>
<dbReference type="InParanoid" id="G4Z004"/>
<evidence type="ECO:0000256" key="4">
    <source>
        <dbReference type="ARBA" id="ARBA00021741"/>
    </source>
</evidence>
<evidence type="ECO:0000256" key="7">
    <source>
        <dbReference type="ARBA" id="ARBA00022597"/>
    </source>
</evidence>
<keyword evidence="11" id="KW-0333">Golgi apparatus</keyword>
<feature type="transmembrane region" description="Helical" evidence="13">
    <location>
        <begin position="41"/>
        <end position="60"/>
    </location>
</feature>
<evidence type="ECO:0000256" key="3">
    <source>
        <dbReference type="ARBA" id="ARBA00007809"/>
    </source>
</evidence>
<evidence type="ECO:0000256" key="5">
    <source>
        <dbReference type="ARBA" id="ARBA00022448"/>
    </source>
</evidence>
<dbReference type="OMA" id="CMFASPF"/>
<keyword evidence="12 13" id="KW-0472">Membrane</keyword>
<dbReference type="InterPro" id="IPR047664">
    <property type="entry name" value="SWEET"/>
</dbReference>
<evidence type="ECO:0000256" key="9">
    <source>
        <dbReference type="ARBA" id="ARBA00022737"/>
    </source>
</evidence>
<dbReference type="RefSeq" id="XP_009518655.1">
    <property type="nucleotide sequence ID" value="XM_009520360.1"/>
</dbReference>
<feature type="transmembrane region" description="Helical" evidence="13">
    <location>
        <begin position="164"/>
        <end position="186"/>
    </location>
</feature>
<proteinExistence type="inferred from homology"/>
<organism evidence="14 15">
    <name type="scientific">Phytophthora sojae (strain P6497)</name>
    <name type="common">Soybean stem and root rot agent</name>
    <name type="synonym">Phytophthora megasperma f. sp. glycines</name>
    <dbReference type="NCBI Taxonomy" id="1094619"/>
    <lineage>
        <taxon>Eukaryota</taxon>
        <taxon>Sar</taxon>
        <taxon>Stramenopiles</taxon>
        <taxon>Oomycota</taxon>
        <taxon>Peronosporomycetes</taxon>
        <taxon>Peronosporales</taxon>
        <taxon>Peronosporaceae</taxon>
        <taxon>Phytophthora</taxon>
    </lineage>
</organism>
<sequence>MGGWMTLLDVVTALGQVMLNLSLGPDMYTVHRNRSIGELPLLSLVSMIANGHLWMCYGILRNSIFPVADNFKMYAGWFVVHCIVTLYFVLVLEGVTGQTNYDGSILMGYAGVAINVCLFASPLATLKHVVETKSVASIPINLSLMMFASSVLWVATGLLDSDYFITALNLAGVLFGASQMVLYYIYRPGRGVEALPDQQYGTSGELPIVVSPSSKSAGIVVAIESPAYKPLSSPAAGKAV</sequence>
<dbReference type="SMR" id="G4Z004"/>
<evidence type="ECO:0000256" key="1">
    <source>
        <dbReference type="ARBA" id="ARBA00004651"/>
    </source>
</evidence>
<keyword evidence="15" id="KW-1185">Reference proteome</keyword>
<dbReference type="GO" id="GO:0000139">
    <property type="term" value="C:Golgi membrane"/>
    <property type="evidence" value="ECO:0007669"/>
    <property type="project" value="UniProtKB-SubCell"/>
</dbReference>
<evidence type="ECO:0000256" key="11">
    <source>
        <dbReference type="ARBA" id="ARBA00023034"/>
    </source>
</evidence>
<evidence type="ECO:0000256" key="10">
    <source>
        <dbReference type="ARBA" id="ARBA00022989"/>
    </source>
</evidence>
<dbReference type="Proteomes" id="UP000002640">
    <property type="component" value="Unassembled WGS sequence"/>
</dbReference>
<evidence type="ECO:0000256" key="13">
    <source>
        <dbReference type="SAM" id="Phobius"/>
    </source>
</evidence>
<evidence type="ECO:0000313" key="15">
    <source>
        <dbReference type="Proteomes" id="UP000002640"/>
    </source>
</evidence>
<evidence type="ECO:0000313" key="14">
    <source>
        <dbReference type="EMBL" id="EGZ23367.1"/>
    </source>
</evidence>
<dbReference type="FunFam" id="1.20.1280.290:FF:000007">
    <property type="entry name" value="Bidirectional sugar transporter SWEET7"/>
    <property type="match status" value="1"/>
</dbReference>
<dbReference type="KEGG" id="psoj:PHYSODRAFT_486548"/>
<accession>G4Z004</accession>
<reference evidence="14 15" key="1">
    <citation type="journal article" date="2006" name="Science">
        <title>Phytophthora genome sequences uncover evolutionary origins and mechanisms of pathogenesis.</title>
        <authorList>
            <person name="Tyler B.M."/>
            <person name="Tripathy S."/>
            <person name="Zhang X."/>
            <person name="Dehal P."/>
            <person name="Jiang R.H."/>
            <person name="Aerts A."/>
            <person name="Arredondo F.D."/>
            <person name="Baxter L."/>
            <person name="Bensasson D."/>
            <person name="Beynon J.L."/>
            <person name="Chapman J."/>
            <person name="Damasceno C.M."/>
            <person name="Dorrance A.E."/>
            <person name="Dou D."/>
            <person name="Dickerman A.W."/>
            <person name="Dubchak I.L."/>
            <person name="Garbelotto M."/>
            <person name="Gijzen M."/>
            <person name="Gordon S.G."/>
            <person name="Govers F."/>
            <person name="Grunwald N.J."/>
            <person name="Huang W."/>
            <person name="Ivors K.L."/>
            <person name="Jones R.W."/>
            <person name="Kamoun S."/>
            <person name="Krampis K."/>
            <person name="Lamour K.H."/>
            <person name="Lee M.K."/>
            <person name="McDonald W.H."/>
            <person name="Medina M."/>
            <person name="Meijer H.J."/>
            <person name="Nordberg E.K."/>
            <person name="Maclean D.J."/>
            <person name="Ospina-Giraldo M.D."/>
            <person name="Morris P.F."/>
            <person name="Phuntumart V."/>
            <person name="Putnam N.H."/>
            <person name="Rash S."/>
            <person name="Rose J.K."/>
            <person name="Sakihama Y."/>
            <person name="Salamov A.A."/>
            <person name="Savidor A."/>
            <person name="Scheuring C.F."/>
            <person name="Smith B.M."/>
            <person name="Sobral B.W."/>
            <person name="Terry A."/>
            <person name="Torto-Alalibo T.A."/>
            <person name="Win J."/>
            <person name="Xu Z."/>
            <person name="Zhang H."/>
            <person name="Grigoriev I.V."/>
            <person name="Rokhsar D.S."/>
            <person name="Boore J.L."/>
        </authorList>
    </citation>
    <scope>NUCLEOTIDE SEQUENCE [LARGE SCALE GENOMIC DNA]</scope>
    <source>
        <strain evidence="14 15">P6497</strain>
    </source>
</reference>
<keyword evidence="5" id="KW-0813">Transport</keyword>
<dbReference type="AlphaFoldDB" id="G4Z004"/>
<feature type="transmembrane region" description="Helical" evidence="13">
    <location>
        <begin position="138"/>
        <end position="158"/>
    </location>
</feature>
<dbReference type="GO" id="GO:0051119">
    <property type="term" value="F:sugar transmembrane transporter activity"/>
    <property type="evidence" value="ECO:0007669"/>
    <property type="project" value="InterPro"/>
</dbReference>
<dbReference type="GeneID" id="20656044"/>
<feature type="transmembrane region" description="Helical" evidence="13">
    <location>
        <begin position="104"/>
        <end position="126"/>
    </location>
</feature>
<dbReference type="EMBL" id="JH159152">
    <property type="protein sequence ID" value="EGZ23367.1"/>
    <property type="molecule type" value="Genomic_DNA"/>
</dbReference>
<dbReference type="PANTHER" id="PTHR10791:SF30">
    <property type="entry name" value="SUGAR TRANSPORTER SWEET1"/>
    <property type="match status" value="1"/>
</dbReference>
<evidence type="ECO:0000256" key="2">
    <source>
        <dbReference type="ARBA" id="ARBA00004653"/>
    </source>
</evidence>
<keyword evidence="10 13" id="KW-1133">Transmembrane helix</keyword>
<keyword evidence="9" id="KW-0677">Repeat</keyword>
<protein>
    <recommendedName>
        <fullName evidence="4">Sugar transporter SWEET1</fullName>
    </recommendedName>
</protein>
<dbReference type="InterPro" id="IPR004316">
    <property type="entry name" value="SWEET_rpt"/>
</dbReference>
<dbReference type="FunFam" id="1.20.1280.290:FF:000004">
    <property type="entry name" value="Sugar transporter SWEET"/>
    <property type="match status" value="1"/>
</dbReference>
<feature type="transmembrane region" description="Helical" evidence="13">
    <location>
        <begin position="72"/>
        <end position="92"/>
    </location>
</feature>
<comment type="subcellular location">
    <subcellularLocation>
        <location evidence="1">Cell membrane</location>
        <topology evidence="1">Multi-pass membrane protein</topology>
    </subcellularLocation>
    <subcellularLocation>
        <location evidence="2">Golgi apparatus membrane</location>
        <topology evidence="2">Multi-pass membrane protein</topology>
    </subcellularLocation>
</comment>
<comment type="similarity">
    <text evidence="3">Belongs to the SWEET sugar transporter family.</text>
</comment>